<dbReference type="PANTHER" id="PTHR35004">
    <property type="entry name" value="TRANSPOSASE RV3428C-RELATED"/>
    <property type="match status" value="1"/>
</dbReference>
<proteinExistence type="predicted"/>
<dbReference type="PANTHER" id="PTHR35004:SF8">
    <property type="entry name" value="TRANSPOSASE RV3428C-RELATED"/>
    <property type="match status" value="1"/>
</dbReference>
<organism evidence="1 2">
    <name type="scientific">Fusicatenibacter saccharivorans</name>
    <dbReference type="NCBI Taxonomy" id="1150298"/>
    <lineage>
        <taxon>Bacteria</taxon>
        <taxon>Bacillati</taxon>
        <taxon>Bacillota</taxon>
        <taxon>Clostridia</taxon>
        <taxon>Lachnospirales</taxon>
        <taxon>Lachnospiraceae</taxon>
        <taxon>Fusicatenibacter</taxon>
    </lineage>
</organism>
<gene>
    <name evidence="1" type="ORF">ERS852406_03331</name>
</gene>
<accession>A0A174JRA6</accession>
<evidence type="ECO:0000313" key="1">
    <source>
        <dbReference type="EMBL" id="CUO99569.1"/>
    </source>
</evidence>
<dbReference type="Proteomes" id="UP000095706">
    <property type="component" value="Unassembled WGS sequence"/>
</dbReference>
<dbReference type="EMBL" id="CYYV01000027">
    <property type="protein sequence ID" value="CUO99569.1"/>
    <property type="molecule type" value="Genomic_DNA"/>
</dbReference>
<evidence type="ECO:0000313" key="2">
    <source>
        <dbReference type="Proteomes" id="UP000095706"/>
    </source>
</evidence>
<reference evidence="1 2" key="1">
    <citation type="submission" date="2015-09" db="EMBL/GenBank/DDBJ databases">
        <authorList>
            <consortium name="Pathogen Informatics"/>
        </authorList>
    </citation>
    <scope>NUCLEOTIDE SEQUENCE [LARGE SCALE GENOMIC DNA]</scope>
    <source>
        <strain evidence="1 2">2789STDY5608849</strain>
    </source>
</reference>
<sequence>MYEYFGGVTRILVPDNTMTAVIYNNDWYNQELNTIYHEMAEHYNTAIIPARVRAPKDKPNAEGSVGVISTWITAALRNEQFFSLAELNQAIRRKLKEFVNRPSKRKRVPDTRFSATKNCHYWPSYRLPLMNWRNGNKPPFSSIITYLLTECYIPSLTNSSNARWMCG</sequence>
<protein>
    <submittedName>
        <fullName evidence="1">Transposase and inactivated derivatives</fullName>
    </submittedName>
</protein>
<dbReference type="AlphaFoldDB" id="A0A174JRA6"/>
<name>A0A174JRA6_9FIRM</name>